<evidence type="ECO:0000313" key="1">
    <source>
        <dbReference type="EMBL" id="KAL0479825.1"/>
    </source>
</evidence>
<gene>
    <name evidence="1" type="ORF">AKO1_007430</name>
</gene>
<proteinExistence type="predicted"/>
<accession>A0AAW2YRK3</accession>
<organism evidence="1 2">
    <name type="scientific">Acrasis kona</name>
    <dbReference type="NCBI Taxonomy" id="1008807"/>
    <lineage>
        <taxon>Eukaryota</taxon>
        <taxon>Discoba</taxon>
        <taxon>Heterolobosea</taxon>
        <taxon>Tetramitia</taxon>
        <taxon>Eutetramitia</taxon>
        <taxon>Acrasidae</taxon>
        <taxon>Acrasis</taxon>
    </lineage>
</organism>
<reference evidence="1 2" key="1">
    <citation type="submission" date="2024-03" db="EMBL/GenBank/DDBJ databases">
        <title>The Acrasis kona genome and developmental transcriptomes reveal deep origins of eukaryotic multicellular pathways.</title>
        <authorList>
            <person name="Sheikh S."/>
            <person name="Fu C.-J."/>
            <person name="Brown M.W."/>
            <person name="Baldauf S.L."/>
        </authorList>
    </citation>
    <scope>NUCLEOTIDE SEQUENCE [LARGE SCALE GENOMIC DNA]</scope>
    <source>
        <strain evidence="1 2">ATCC MYA-3509</strain>
    </source>
</reference>
<protein>
    <submittedName>
        <fullName evidence="1">Uncharacterized protein</fullName>
    </submittedName>
</protein>
<dbReference type="AlphaFoldDB" id="A0AAW2YRK3"/>
<name>A0AAW2YRK3_9EUKA</name>
<keyword evidence="2" id="KW-1185">Reference proteome</keyword>
<sequence length="297" mass="33824">MSHTLMVSKSENDYSNISSIPITADMVTYHKTTSENQSFVPVSFLLDTTIEFSLISYQMGLYLQFNRSLNEPIVTLHTRFGSFQGVLRMITVRNLPLENDLLISQWNVPVVWNVLKNGPDCPLLGRRGMFPNTFVEMGGSIHTHNLYRIHHHLITSYLPHIKRTIPCEYHKVTSDGNTTKTLGSFLIDTLSLKSNCFSFDLKQLPVVFNSSQSLHTDTHVHLTISNKEINSTKIDGVLGWDFIGAQGVLLYQGHPLFGSHVEEKDDQSCLMNKFLEQYNPLETCRLCFSLFYKERSG</sequence>
<evidence type="ECO:0000313" key="2">
    <source>
        <dbReference type="Proteomes" id="UP001431209"/>
    </source>
</evidence>
<comment type="caution">
    <text evidence="1">The sequence shown here is derived from an EMBL/GenBank/DDBJ whole genome shotgun (WGS) entry which is preliminary data.</text>
</comment>
<dbReference type="Proteomes" id="UP001431209">
    <property type="component" value="Unassembled WGS sequence"/>
</dbReference>
<dbReference type="EMBL" id="JAOPGA020000603">
    <property type="protein sequence ID" value="KAL0479825.1"/>
    <property type="molecule type" value="Genomic_DNA"/>
</dbReference>
<feature type="non-terminal residue" evidence="1">
    <location>
        <position position="297"/>
    </location>
</feature>